<evidence type="ECO:0000256" key="5">
    <source>
        <dbReference type="ARBA" id="ARBA00008391"/>
    </source>
</evidence>
<dbReference type="FunFam" id="3.40.50.2020:FF:000021">
    <property type="entry name" value="Adenine phosphoribosyltransferase"/>
    <property type="match status" value="1"/>
</dbReference>
<dbReference type="SUPFAM" id="SSF53271">
    <property type="entry name" value="PRTase-like"/>
    <property type="match status" value="1"/>
</dbReference>
<dbReference type="InterPro" id="IPR005764">
    <property type="entry name" value="Ade_phspho_trans"/>
</dbReference>
<dbReference type="PATRIC" id="fig|1263870.3.peg.1321"/>
<keyword evidence="9 11" id="KW-0808">Transferase</keyword>
<proteinExistence type="inferred from homology"/>
<evidence type="ECO:0000313" key="14">
    <source>
        <dbReference type="Proteomes" id="UP000011885"/>
    </source>
</evidence>
<dbReference type="GO" id="GO:0044209">
    <property type="term" value="P:AMP salvage"/>
    <property type="evidence" value="ECO:0007669"/>
    <property type="project" value="UniProtKB-UniRule"/>
</dbReference>
<comment type="pathway">
    <text evidence="4 11">Purine metabolism; AMP biosynthesis via salvage pathway; AMP from adenine: step 1/1.</text>
</comment>
<evidence type="ECO:0000256" key="9">
    <source>
        <dbReference type="ARBA" id="ARBA00022679"/>
    </source>
</evidence>
<dbReference type="InterPro" id="IPR000836">
    <property type="entry name" value="PRTase_dom"/>
</dbReference>
<evidence type="ECO:0000256" key="3">
    <source>
        <dbReference type="ARBA" id="ARBA00004496"/>
    </source>
</evidence>
<comment type="caution">
    <text evidence="13">The sequence shown here is derived from an EMBL/GenBank/DDBJ whole genome shotgun (WGS) entry which is preliminary data.</text>
</comment>
<dbReference type="Gene3D" id="3.40.50.2020">
    <property type="match status" value="1"/>
</dbReference>
<dbReference type="CDD" id="cd06223">
    <property type="entry name" value="PRTases_typeI"/>
    <property type="match status" value="1"/>
</dbReference>
<evidence type="ECO:0000256" key="8">
    <source>
        <dbReference type="ARBA" id="ARBA00022676"/>
    </source>
</evidence>
<dbReference type="InterPro" id="IPR050054">
    <property type="entry name" value="UPRTase/APRTase"/>
</dbReference>
<sequence>MNARAEGPAVCQNTPPTNSHVREIAEKVAPSAIYNRGNPLDSERLYRYRFGVGILLHCLTPRKTIAMTDLRSYVRDIPDYPKPGILFRDITPLLADPQALTAAVDAMAEPFLDSDIDVVAAAEARGFIFGTPLAMRLNAGFVPIRKPGKLPFDLHSFAYQLEYGTDELQIHVDGIKPGQRVLIVDDLLATGGTVEACLRLLEKCEAKIVGCSFLIHLEALGGEARMEPYDVHSVLKYGGDDKEQELSIQNEMPGPSV</sequence>
<dbReference type="AlphaFoldDB" id="M5U7C4"/>
<comment type="subcellular location">
    <subcellularLocation>
        <location evidence="3 11">Cytoplasm</location>
    </subcellularLocation>
</comment>
<evidence type="ECO:0000256" key="6">
    <source>
        <dbReference type="ARBA" id="ARBA00011893"/>
    </source>
</evidence>
<evidence type="ECO:0000256" key="10">
    <source>
        <dbReference type="ARBA" id="ARBA00022726"/>
    </source>
</evidence>
<evidence type="ECO:0000256" key="2">
    <source>
        <dbReference type="ARBA" id="ARBA00003968"/>
    </source>
</evidence>
<dbReference type="Pfam" id="PF00156">
    <property type="entry name" value="Pribosyltran"/>
    <property type="match status" value="1"/>
</dbReference>
<dbReference type="EMBL" id="ANOH01000095">
    <property type="protein sequence ID" value="EMI57382.1"/>
    <property type="molecule type" value="Genomic_DNA"/>
</dbReference>
<dbReference type="UniPathway" id="UPA00588">
    <property type="reaction ID" value="UER00646"/>
</dbReference>
<reference evidence="13 14" key="1">
    <citation type="journal article" date="2013" name="Mar. Genomics">
        <title>Expression of sulfatases in Rhodopirellula baltica and the diversity of sulfatases in the genus Rhodopirellula.</title>
        <authorList>
            <person name="Wegner C.E."/>
            <person name="Richter-Heitmann T."/>
            <person name="Klindworth A."/>
            <person name="Klockow C."/>
            <person name="Richter M."/>
            <person name="Achstetter T."/>
            <person name="Glockner F.O."/>
            <person name="Harder J."/>
        </authorList>
    </citation>
    <scope>NUCLEOTIDE SEQUENCE [LARGE SCALE GENOMIC DNA]</scope>
    <source>
        <strain evidence="13 14">SM41</strain>
    </source>
</reference>
<organism evidence="13 14">
    <name type="scientific">Rhodopirellula sallentina SM41</name>
    <dbReference type="NCBI Taxonomy" id="1263870"/>
    <lineage>
        <taxon>Bacteria</taxon>
        <taxon>Pseudomonadati</taxon>
        <taxon>Planctomycetota</taxon>
        <taxon>Planctomycetia</taxon>
        <taxon>Pirellulales</taxon>
        <taxon>Pirellulaceae</taxon>
        <taxon>Rhodopirellula</taxon>
    </lineage>
</organism>
<comment type="catalytic activity">
    <reaction evidence="1 11">
        <text>AMP + diphosphate = 5-phospho-alpha-D-ribose 1-diphosphate + adenine</text>
        <dbReference type="Rhea" id="RHEA:16609"/>
        <dbReference type="ChEBI" id="CHEBI:16708"/>
        <dbReference type="ChEBI" id="CHEBI:33019"/>
        <dbReference type="ChEBI" id="CHEBI:58017"/>
        <dbReference type="ChEBI" id="CHEBI:456215"/>
        <dbReference type="EC" id="2.4.2.7"/>
    </reaction>
</comment>
<dbReference type="GO" id="GO:0016208">
    <property type="term" value="F:AMP binding"/>
    <property type="evidence" value="ECO:0007669"/>
    <property type="project" value="TreeGrafter"/>
</dbReference>
<comment type="function">
    <text evidence="2 11">Catalyzes a salvage reaction resulting in the formation of AMP, that is energically less costly than de novo synthesis.</text>
</comment>
<dbReference type="InterPro" id="IPR029057">
    <property type="entry name" value="PRTase-like"/>
</dbReference>
<dbReference type="GO" id="GO:0002055">
    <property type="term" value="F:adenine binding"/>
    <property type="evidence" value="ECO:0007669"/>
    <property type="project" value="TreeGrafter"/>
</dbReference>
<dbReference type="PANTHER" id="PTHR32315:SF3">
    <property type="entry name" value="ADENINE PHOSPHORIBOSYLTRANSFERASE"/>
    <property type="match status" value="1"/>
</dbReference>
<evidence type="ECO:0000313" key="13">
    <source>
        <dbReference type="EMBL" id="EMI57382.1"/>
    </source>
</evidence>
<dbReference type="GO" id="GO:0005737">
    <property type="term" value="C:cytoplasm"/>
    <property type="evidence" value="ECO:0007669"/>
    <property type="project" value="UniProtKB-SubCell"/>
</dbReference>
<gene>
    <name evidence="11" type="primary">apt</name>
    <name evidence="13" type="ORF">RSSM_01223</name>
</gene>
<evidence type="ECO:0000256" key="1">
    <source>
        <dbReference type="ARBA" id="ARBA00000868"/>
    </source>
</evidence>
<feature type="domain" description="Phosphoribosyltransferase" evidence="12">
    <location>
        <begin position="99"/>
        <end position="231"/>
    </location>
</feature>
<name>M5U7C4_9BACT</name>
<keyword evidence="14" id="KW-1185">Reference proteome</keyword>
<dbReference type="NCBIfam" id="TIGR01090">
    <property type="entry name" value="apt"/>
    <property type="match status" value="1"/>
</dbReference>
<dbReference type="Proteomes" id="UP000011885">
    <property type="component" value="Unassembled WGS sequence"/>
</dbReference>
<keyword evidence="10 11" id="KW-0660">Purine salvage</keyword>
<comment type="subunit">
    <text evidence="11">Homodimer.</text>
</comment>
<dbReference type="EC" id="2.4.2.7" evidence="6 11"/>
<keyword evidence="7 11" id="KW-0963">Cytoplasm</keyword>
<dbReference type="NCBIfam" id="NF002636">
    <property type="entry name" value="PRK02304.1-5"/>
    <property type="match status" value="1"/>
</dbReference>
<dbReference type="PANTHER" id="PTHR32315">
    <property type="entry name" value="ADENINE PHOSPHORIBOSYLTRANSFERASE"/>
    <property type="match status" value="1"/>
</dbReference>
<evidence type="ECO:0000256" key="11">
    <source>
        <dbReference type="HAMAP-Rule" id="MF_00004"/>
    </source>
</evidence>
<dbReference type="GO" id="GO:0006168">
    <property type="term" value="P:adenine salvage"/>
    <property type="evidence" value="ECO:0007669"/>
    <property type="project" value="InterPro"/>
</dbReference>
<comment type="similarity">
    <text evidence="5 11">Belongs to the purine/pyrimidine phosphoribosyltransferase family.</text>
</comment>
<dbReference type="GO" id="GO:0006166">
    <property type="term" value="P:purine ribonucleoside salvage"/>
    <property type="evidence" value="ECO:0007669"/>
    <property type="project" value="UniProtKB-UniRule"/>
</dbReference>
<evidence type="ECO:0000256" key="4">
    <source>
        <dbReference type="ARBA" id="ARBA00004659"/>
    </source>
</evidence>
<evidence type="ECO:0000256" key="7">
    <source>
        <dbReference type="ARBA" id="ARBA00022490"/>
    </source>
</evidence>
<dbReference type="HAMAP" id="MF_00004">
    <property type="entry name" value="Aden_phosphoribosyltr"/>
    <property type="match status" value="1"/>
</dbReference>
<evidence type="ECO:0000259" key="12">
    <source>
        <dbReference type="Pfam" id="PF00156"/>
    </source>
</evidence>
<accession>M5U7C4</accession>
<dbReference type="GO" id="GO:0003999">
    <property type="term" value="F:adenine phosphoribosyltransferase activity"/>
    <property type="evidence" value="ECO:0007669"/>
    <property type="project" value="UniProtKB-UniRule"/>
</dbReference>
<dbReference type="NCBIfam" id="NF002634">
    <property type="entry name" value="PRK02304.1-3"/>
    <property type="match status" value="1"/>
</dbReference>
<protein>
    <recommendedName>
        <fullName evidence="6 11">Adenine phosphoribosyltransferase</fullName>
        <shortName evidence="11">APRT</shortName>
        <ecNumber evidence="6 11">2.4.2.7</ecNumber>
    </recommendedName>
</protein>
<keyword evidence="8 11" id="KW-0328">Glycosyltransferase</keyword>